<organism evidence="3 4">
    <name type="scientific">Solanum commersonii</name>
    <name type="common">Commerson's wild potato</name>
    <name type="synonym">Commerson's nightshade</name>
    <dbReference type="NCBI Taxonomy" id="4109"/>
    <lineage>
        <taxon>Eukaryota</taxon>
        <taxon>Viridiplantae</taxon>
        <taxon>Streptophyta</taxon>
        <taxon>Embryophyta</taxon>
        <taxon>Tracheophyta</taxon>
        <taxon>Spermatophyta</taxon>
        <taxon>Magnoliopsida</taxon>
        <taxon>eudicotyledons</taxon>
        <taxon>Gunneridae</taxon>
        <taxon>Pentapetalae</taxon>
        <taxon>asterids</taxon>
        <taxon>lamiids</taxon>
        <taxon>Solanales</taxon>
        <taxon>Solanaceae</taxon>
        <taxon>Solanoideae</taxon>
        <taxon>Solaneae</taxon>
        <taxon>Solanum</taxon>
    </lineage>
</organism>
<evidence type="ECO:0000313" key="3">
    <source>
        <dbReference type="EMBL" id="KAG5579225.1"/>
    </source>
</evidence>
<keyword evidence="4" id="KW-1185">Reference proteome</keyword>
<dbReference type="InterPro" id="IPR011990">
    <property type="entry name" value="TPR-like_helical_dom_sf"/>
</dbReference>
<proteinExistence type="predicted"/>
<accession>A0A9J5WTT4</accession>
<gene>
    <name evidence="3" type="ORF">H5410_049852</name>
</gene>
<feature type="repeat" description="PPR" evidence="2">
    <location>
        <begin position="117"/>
        <end position="151"/>
    </location>
</feature>
<evidence type="ECO:0000256" key="2">
    <source>
        <dbReference type="PROSITE-ProRule" id="PRU00708"/>
    </source>
</evidence>
<dbReference type="GO" id="GO:0003723">
    <property type="term" value="F:RNA binding"/>
    <property type="evidence" value="ECO:0007669"/>
    <property type="project" value="InterPro"/>
</dbReference>
<comment type="caution">
    <text evidence="3">The sequence shown here is derived from an EMBL/GenBank/DDBJ whole genome shotgun (WGS) entry which is preliminary data.</text>
</comment>
<reference evidence="3 4" key="1">
    <citation type="submission" date="2020-09" db="EMBL/GenBank/DDBJ databases">
        <title>De no assembly of potato wild relative species, Solanum commersonii.</title>
        <authorList>
            <person name="Cho K."/>
        </authorList>
    </citation>
    <scope>NUCLEOTIDE SEQUENCE [LARGE SCALE GENOMIC DNA]</scope>
    <source>
        <strain evidence="3">LZ3.2</strain>
        <tissue evidence="3">Leaf</tissue>
    </source>
</reference>
<dbReference type="PANTHER" id="PTHR47926:SF426">
    <property type="entry name" value="TETRATRICOPEPTIDE-LIKE HELICAL DOMAIN SUPERFAMILY, DYW DOMAIN-CONTAINING PROTEIN"/>
    <property type="match status" value="1"/>
</dbReference>
<protein>
    <recommendedName>
        <fullName evidence="5">Pentatricopeptide repeat-containing protein</fullName>
    </recommendedName>
</protein>
<dbReference type="Proteomes" id="UP000824120">
    <property type="component" value="Chromosome 10"/>
</dbReference>
<dbReference type="PROSITE" id="PS51375">
    <property type="entry name" value="PPR"/>
    <property type="match status" value="1"/>
</dbReference>
<evidence type="ECO:0008006" key="5">
    <source>
        <dbReference type="Google" id="ProtNLM"/>
    </source>
</evidence>
<sequence length="224" mass="24770">MEFGVLRNPVARQTTRDGCGLEPNTSTIKAIIAGLTEMEDGFSKAILCYREMGRMGLRPNLITVLALCDMLALIHEYSIRNDIGPDQQLRSGLIEAYGRYMCLNKAYLVFLSMRNRDVVAWSSLVSAYTFQGKARTALNIFEQMEKANVRLDGITSLGILKACSHAGLLMKHKIRCGVEASSDHYACFIDALSSVGRLHQAYDVIRKMPVKVTAKAWGALLASC</sequence>
<dbReference type="Pfam" id="PF01535">
    <property type="entry name" value="PPR"/>
    <property type="match status" value="1"/>
</dbReference>
<evidence type="ECO:0000256" key="1">
    <source>
        <dbReference type="ARBA" id="ARBA00022737"/>
    </source>
</evidence>
<name>A0A9J5WTT4_SOLCO</name>
<dbReference type="InterPro" id="IPR002885">
    <property type="entry name" value="PPR_rpt"/>
</dbReference>
<dbReference type="AlphaFoldDB" id="A0A9J5WTT4"/>
<dbReference type="PANTHER" id="PTHR47926">
    <property type="entry name" value="PENTATRICOPEPTIDE REPEAT-CONTAINING PROTEIN"/>
    <property type="match status" value="1"/>
</dbReference>
<dbReference type="OrthoDB" id="9990610at2759"/>
<evidence type="ECO:0000313" key="4">
    <source>
        <dbReference type="Proteomes" id="UP000824120"/>
    </source>
</evidence>
<keyword evidence="1" id="KW-0677">Repeat</keyword>
<dbReference type="Gene3D" id="1.25.40.10">
    <property type="entry name" value="Tetratricopeptide repeat domain"/>
    <property type="match status" value="3"/>
</dbReference>
<dbReference type="GO" id="GO:0009451">
    <property type="term" value="P:RNA modification"/>
    <property type="evidence" value="ECO:0007669"/>
    <property type="project" value="InterPro"/>
</dbReference>
<dbReference type="InterPro" id="IPR046960">
    <property type="entry name" value="PPR_At4g14850-like_plant"/>
</dbReference>
<dbReference type="Pfam" id="PF13041">
    <property type="entry name" value="PPR_2"/>
    <property type="match status" value="1"/>
</dbReference>
<dbReference type="EMBL" id="JACXVP010000010">
    <property type="protein sequence ID" value="KAG5579225.1"/>
    <property type="molecule type" value="Genomic_DNA"/>
</dbReference>